<feature type="compositionally biased region" description="Basic and acidic residues" evidence="2">
    <location>
        <begin position="291"/>
        <end position="305"/>
    </location>
</feature>
<evidence type="ECO:0000313" key="3">
    <source>
        <dbReference type="EMBL" id="CAG9765873.1"/>
    </source>
</evidence>
<feature type="compositionally biased region" description="Basic residues" evidence="2">
    <location>
        <begin position="332"/>
        <end position="343"/>
    </location>
</feature>
<protein>
    <submittedName>
        <fullName evidence="3">Uncharacterized protein</fullName>
    </submittedName>
</protein>
<feature type="coiled-coil region" evidence="1">
    <location>
        <begin position="226"/>
        <end position="253"/>
    </location>
</feature>
<keyword evidence="1" id="KW-0175">Coiled coil</keyword>
<evidence type="ECO:0000256" key="2">
    <source>
        <dbReference type="SAM" id="MobiDB-lite"/>
    </source>
</evidence>
<gene>
    <name evidence="3" type="ORF">CEUTPL_LOCUS6473</name>
</gene>
<proteinExistence type="predicted"/>
<evidence type="ECO:0000313" key="4">
    <source>
        <dbReference type="Proteomes" id="UP001152799"/>
    </source>
</evidence>
<reference evidence="3" key="1">
    <citation type="submission" date="2022-01" db="EMBL/GenBank/DDBJ databases">
        <authorList>
            <person name="King R."/>
        </authorList>
    </citation>
    <scope>NUCLEOTIDE SEQUENCE</scope>
</reference>
<dbReference type="Proteomes" id="UP001152799">
    <property type="component" value="Chromosome 3"/>
</dbReference>
<dbReference type="AlphaFoldDB" id="A0A9N9MS10"/>
<accession>A0A9N9MS10</accession>
<evidence type="ECO:0000256" key="1">
    <source>
        <dbReference type="SAM" id="Coils"/>
    </source>
</evidence>
<feature type="region of interest" description="Disordered" evidence="2">
    <location>
        <begin position="274"/>
        <end position="343"/>
    </location>
</feature>
<keyword evidence="4" id="KW-1185">Reference proteome</keyword>
<dbReference type="OrthoDB" id="6500857at2759"/>
<sequence>MERKQKDFEDFSIKCKASYEDIRKTYKDELSQFTKKAYKRNDKTVFPTNLERQNVHLADNVFHDSTIATVNCYESYQGTSKFLQIIKKWWNIVNCNFGDDCKHEFLNRFLIWLEQWHNDGENVGLTRDTHNALKRSTQVLLSLTKKFINKIDMPHNDMYVCVKKNHCVLFNIQESNINNIYKVGESDSAPIQIEFLSYLKKAELFKNPEKLRALKNTPYAISNDLCEEDRRELKVLREHLKKALNENKQAKIKGLKLEIDSKLYTAKQLEDLSDPDVSLSSSSDLEESSEGESKEEEKEKVKSKAEPSIAQTKKSKKRKQQKTPSPEGIKTRSNKKKKTARRF</sequence>
<organism evidence="3 4">
    <name type="scientific">Ceutorhynchus assimilis</name>
    <name type="common">cabbage seed weevil</name>
    <dbReference type="NCBI Taxonomy" id="467358"/>
    <lineage>
        <taxon>Eukaryota</taxon>
        <taxon>Metazoa</taxon>
        <taxon>Ecdysozoa</taxon>
        <taxon>Arthropoda</taxon>
        <taxon>Hexapoda</taxon>
        <taxon>Insecta</taxon>
        <taxon>Pterygota</taxon>
        <taxon>Neoptera</taxon>
        <taxon>Endopterygota</taxon>
        <taxon>Coleoptera</taxon>
        <taxon>Polyphaga</taxon>
        <taxon>Cucujiformia</taxon>
        <taxon>Curculionidae</taxon>
        <taxon>Ceutorhynchinae</taxon>
        <taxon>Ceutorhynchus</taxon>
    </lineage>
</organism>
<dbReference type="EMBL" id="OU892279">
    <property type="protein sequence ID" value="CAG9765873.1"/>
    <property type="molecule type" value="Genomic_DNA"/>
</dbReference>
<name>A0A9N9MS10_9CUCU</name>